<evidence type="ECO:0000313" key="3">
    <source>
        <dbReference type="Proteomes" id="UP000005640"/>
    </source>
</evidence>
<dbReference type="GeneTree" id="ENSGT00390000013106"/>
<gene>
    <name evidence="2" type="primary">RRP12</name>
</gene>
<proteinExistence type="evidence at protein level"/>
<keyword evidence="3" id="KW-1185">Reference proteome</keyword>
<reference evidence="2" key="2">
    <citation type="journal article" date="2004" name="Nature">
        <title>The DNA sequence and comparative analysis of human chromosome 10.</title>
        <authorList>
            <person name="Deloukas P."/>
            <person name="Earthrowl M.E."/>
            <person name="Grafham D.V."/>
            <person name="Rubenfield M."/>
            <person name="French L."/>
            <person name="Steward C.A."/>
            <person name="Sims S.K."/>
            <person name="Jones M.C."/>
            <person name="Searle S."/>
            <person name="Scott C."/>
            <person name="Howe K."/>
            <person name="Hunt S.E."/>
            <person name="Andrews T.D."/>
            <person name="Gilbert J.G."/>
            <person name="Swarbreck D."/>
            <person name="Ashurst J.L."/>
            <person name="Taylor A."/>
            <person name="Battles J."/>
            <person name="Bird C.P."/>
            <person name="Ainscough R."/>
            <person name="Almeida J.P."/>
            <person name="Ashwell R.I."/>
            <person name="Ambrose K.D."/>
            <person name="Babbage A.K."/>
            <person name="Bagguley C.L."/>
            <person name="Bailey J."/>
            <person name="Banerjee R."/>
            <person name="Bates K."/>
            <person name="Beasley H."/>
            <person name="Bray-Allen S."/>
            <person name="Brown A.J."/>
            <person name="Brown J.Y."/>
            <person name="Burford D.C."/>
            <person name="Burrill W."/>
            <person name="Burton J."/>
            <person name="Cahill P."/>
            <person name="Camire D."/>
            <person name="Carter N.P."/>
            <person name="Chapman J.C."/>
            <person name="Clark S.Y."/>
            <person name="Clarke G."/>
            <person name="Clee C.M."/>
            <person name="Clegg S."/>
            <person name="Corby N."/>
            <person name="Coulson A."/>
            <person name="Dhami P."/>
            <person name="Dutta I."/>
            <person name="Dunn M."/>
            <person name="Faulkner L."/>
            <person name="Frankish A."/>
            <person name="Frankland J.A."/>
            <person name="Garner P."/>
            <person name="Garnett J."/>
            <person name="Gribble S."/>
            <person name="Griffiths C."/>
            <person name="Grocock R."/>
            <person name="Gustafson E."/>
            <person name="Hammond S."/>
            <person name="Harley J.L."/>
            <person name="Hart E."/>
            <person name="Heath P.D."/>
            <person name="Ho T.P."/>
            <person name="Hopkins B."/>
            <person name="Horne J."/>
            <person name="Howden P.J."/>
            <person name="Huckle E."/>
            <person name="Hynds C."/>
            <person name="Johnson C."/>
            <person name="Johnson D."/>
            <person name="Kana A."/>
            <person name="Kay M."/>
            <person name="Kimberley A.M."/>
            <person name="Kershaw J.K."/>
            <person name="Kokkinaki M."/>
            <person name="Laird G.K."/>
            <person name="Lawlor S."/>
            <person name="Lee H.M."/>
            <person name="Leongamornlert D.A."/>
            <person name="Laird G."/>
            <person name="Lloyd C."/>
            <person name="Lloyd D.M."/>
            <person name="Loveland J."/>
            <person name="Lovell J."/>
            <person name="McLaren S."/>
            <person name="McLay K.E."/>
            <person name="McMurray A."/>
            <person name="Mashreghi-Mohammadi M."/>
            <person name="Matthews L."/>
            <person name="Milne S."/>
            <person name="Nickerson T."/>
            <person name="Nguyen M."/>
            <person name="Overton-Larty E."/>
            <person name="Palmer S.A."/>
            <person name="Pearce A.V."/>
            <person name="Peck A.I."/>
            <person name="Pelan S."/>
            <person name="Phillimore B."/>
            <person name="Porter K."/>
            <person name="Rice C.M."/>
            <person name="Rogosin A."/>
            <person name="Ross M.T."/>
            <person name="Sarafidou T."/>
            <person name="Sehra H.K."/>
            <person name="Shownkeen R."/>
            <person name="Skuce C.D."/>
            <person name="Smith M."/>
            <person name="Standring L."/>
            <person name="Sycamore N."/>
            <person name="Tester J."/>
            <person name="Thorpe A."/>
            <person name="Torcasso W."/>
            <person name="Tracey A."/>
            <person name="Tromans A."/>
            <person name="Tsolas J."/>
            <person name="Wall M."/>
            <person name="Walsh J."/>
            <person name="Wang H."/>
            <person name="Weinstock K."/>
            <person name="West A.P."/>
            <person name="Willey D.L."/>
            <person name="Whitehead S.L."/>
            <person name="Wilming L."/>
            <person name="Wray P.W."/>
            <person name="Young L."/>
            <person name="Chen Y."/>
            <person name="Lovering R.C."/>
            <person name="Moschonas N.K."/>
            <person name="Siebert R."/>
            <person name="Fechtel K."/>
            <person name="Bentley D."/>
            <person name="Durbin R."/>
            <person name="Hubbard T."/>
            <person name="Doucette-Stamm L."/>
            <person name="Beck S."/>
            <person name="Smith D.R."/>
            <person name="Rogers J."/>
        </authorList>
    </citation>
    <scope>NUCLEOTIDE SEQUENCE [LARGE SCALE GENOMIC DNA]</scope>
</reference>
<reference evidence="2 3" key="3">
    <citation type="journal article" date="2004" name="Nature">
        <title>Finishing the euchromatic sequence of the human genome.</title>
        <authorList>
            <consortium name="International Human Genome Sequencing Consortium"/>
        </authorList>
    </citation>
    <scope>NUCLEOTIDE SEQUENCE [LARGE SCALE GENOMIC DNA]</scope>
</reference>
<organism evidence="2 3">
    <name type="scientific">Homo sapiens</name>
    <name type="common">Human</name>
    <dbReference type="NCBI Taxonomy" id="9606"/>
    <lineage>
        <taxon>Eukaryota</taxon>
        <taxon>Metazoa</taxon>
        <taxon>Chordata</taxon>
        <taxon>Craniata</taxon>
        <taxon>Vertebrata</taxon>
        <taxon>Euteleostomi</taxon>
        <taxon>Mammalia</taxon>
        <taxon>Eutheria</taxon>
        <taxon>Euarchontoglires</taxon>
        <taxon>Primates</taxon>
        <taxon>Haplorrhini</taxon>
        <taxon>Catarrhini</taxon>
        <taxon>Hominidae</taxon>
        <taxon>Homo</taxon>
    </lineage>
</organism>
<dbReference type="PANTHER" id="PTHR48287:SF1">
    <property type="entry name" value="ARM REPEAT SUPERFAMILY PROTEIN"/>
    <property type="match status" value="1"/>
</dbReference>
<dbReference type="Ensembl" id="ENST00000487612.1">
    <property type="protein sequence ID" value="ENSP00000483365.1"/>
    <property type="gene ID" value="ENSG00000052749.15"/>
</dbReference>
<dbReference type="MassIVE" id="A0A087X0G0"/>
<sequence>RGKEQRKLARQRSRAWLKEGGGDEPLNFLDPKVAQRVLATQPGPGRGRKKDHGFKVSADGRLIIREEADGNKMEEEEGAKGGPNALVHSFTVFTYSFGDHLLRKRG</sequence>
<dbReference type="PANTHER" id="PTHR48287">
    <property type="entry name" value="ARM REPEAT SUPERFAMILY PROTEIN"/>
    <property type="match status" value="1"/>
</dbReference>
<dbReference type="AlphaFoldDB" id="A0A087X0G0"/>
<feature type="non-terminal residue" evidence="2">
    <location>
        <position position="1"/>
    </location>
</feature>
<dbReference type="InterPro" id="IPR052087">
    <property type="entry name" value="RRP12"/>
</dbReference>
<reference evidence="2 3" key="1">
    <citation type="journal article" date="2001" name="Nature">
        <title>Initial sequencing and analysis of the human genome.</title>
        <authorList>
            <consortium name="International Human Genome Sequencing Consortium"/>
            <person name="Lander E.S."/>
            <person name="Linton L.M."/>
            <person name="Birren B."/>
            <person name="Nusbaum C."/>
            <person name="Zody M.C."/>
            <person name="Baldwin J."/>
            <person name="Devon K."/>
            <person name="Dewar K."/>
            <person name="Doyle M."/>
            <person name="FitzHugh W."/>
            <person name="Funke R."/>
            <person name="Gage D."/>
            <person name="Harris K."/>
            <person name="Heaford A."/>
            <person name="Howland J."/>
            <person name="Kann L."/>
            <person name="Lehoczky J."/>
            <person name="LeVine R."/>
            <person name="McEwan P."/>
            <person name="McKernan K."/>
            <person name="Meldrim J."/>
            <person name="Mesirov J.P."/>
            <person name="Miranda C."/>
            <person name="Morris W."/>
            <person name="Naylor J."/>
            <person name="Raymond C."/>
            <person name="Rosetti M."/>
            <person name="Santos R."/>
            <person name="Sheridan A."/>
            <person name="Sougnez C."/>
            <person name="Stange-Thomann N."/>
            <person name="Stojanovic N."/>
            <person name="Subramanian A."/>
            <person name="Wyman D."/>
            <person name="Rogers J."/>
            <person name="Sulston J."/>
            <person name="Ainscough R."/>
            <person name="Beck S."/>
            <person name="Bentley D."/>
            <person name="Burton J."/>
            <person name="Clee C."/>
            <person name="Carter N."/>
            <person name="Coulson A."/>
            <person name="Deadman R."/>
            <person name="Deloukas P."/>
            <person name="Dunham A."/>
            <person name="Dunham I."/>
            <person name="Durbin R."/>
            <person name="French L."/>
            <person name="Grafham D."/>
            <person name="Gregory S."/>
            <person name="Hubbard T."/>
            <person name="Humphray S."/>
            <person name="Hunt A."/>
            <person name="Jones M."/>
            <person name="Lloyd C."/>
            <person name="McMurray A."/>
            <person name="Matthews L."/>
            <person name="Mercer S."/>
            <person name="Milne S."/>
            <person name="Mullikin J.C."/>
            <person name="Mungall A."/>
            <person name="Plumb R."/>
            <person name="Ross M."/>
            <person name="Shownkeen R."/>
            <person name="Sims S."/>
            <person name="Waterston R.H."/>
            <person name="Wilson R.K."/>
            <person name="Hillier L.W."/>
            <person name="McPherson J.D."/>
            <person name="Marra M.A."/>
            <person name="Mardis E.R."/>
            <person name="Fulton L.A."/>
            <person name="Chinwalla A.T."/>
            <person name="Pepin K.H."/>
            <person name="Gish W.R."/>
            <person name="Chissoe S.L."/>
            <person name="Wendl M.C."/>
            <person name="Delehaunty K.D."/>
            <person name="Miner T.L."/>
            <person name="Delehaunty A."/>
            <person name="Kramer J.B."/>
            <person name="Cook L.L."/>
            <person name="Fulton R.S."/>
            <person name="Johnson D.L."/>
            <person name="Minx P.J."/>
            <person name="Clifton S.W."/>
            <person name="Hawkins T."/>
            <person name="Branscomb E."/>
            <person name="Predki P."/>
            <person name="Richardson P."/>
            <person name="Wenning S."/>
            <person name="Slezak T."/>
            <person name="Doggett N."/>
            <person name="Cheng J.F."/>
            <person name="Olsen A."/>
            <person name="Lucas S."/>
            <person name="Elkin C."/>
            <person name="Uberbacher E."/>
            <person name="Frazier M."/>
            <person name="Gibbs R.A."/>
            <person name="Muzny D.M."/>
            <person name="Scherer S.E."/>
            <person name="Bouck J.B."/>
            <person name="Sodergren E.J."/>
            <person name="Worley K.C."/>
            <person name="Rives C.M."/>
            <person name="Gorrell J.H."/>
            <person name="Metzker M.L."/>
            <person name="Naylor S.L."/>
            <person name="Kucherlapati R.S."/>
            <person name="Nelson D.L."/>
            <person name="Weinstock G.M."/>
            <person name="Sakaki Y."/>
            <person name="Fujiyama A."/>
            <person name="Hattori M."/>
            <person name="Yada T."/>
            <person name="Toyoda A."/>
            <person name="Itoh T."/>
            <person name="Kawagoe C."/>
            <person name="Watanabe H."/>
            <person name="Totoki Y."/>
            <person name="Taylor T."/>
            <person name="Weissenbach J."/>
            <person name="Heilig R."/>
            <person name="Saurin W."/>
            <person name="Artiguenave F."/>
            <person name="Brottier P."/>
            <person name="Bruls T."/>
            <person name="Pelletier E."/>
            <person name="Robert C."/>
            <person name="Wincker P."/>
            <person name="Smith D.R."/>
            <person name="Doucette-Stamm L."/>
            <person name="Rubenfield M."/>
            <person name="Weinstock K."/>
            <person name="Lee H.M."/>
            <person name="Dubois J."/>
            <person name="Rosenthal A."/>
            <person name="Platzer M."/>
            <person name="Nyakatura G."/>
            <person name="Taudien S."/>
            <person name="Rump A."/>
            <person name="Yang H."/>
            <person name="Yu J."/>
            <person name="Wang J."/>
            <person name="Huang G."/>
            <person name="Gu J."/>
            <person name="Hood L."/>
            <person name="Rowen L."/>
            <person name="Madan A."/>
            <person name="Qin S."/>
            <person name="Davis R.W."/>
            <person name="Federspiel N.A."/>
            <person name="Abola A.P."/>
            <person name="Proctor M.J."/>
            <person name="Myers R.M."/>
            <person name="Schmutz J."/>
            <person name="Dickson M."/>
            <person name="Grimwood J."/>
            <person name="Cox D.R."/>
            <person name="Olson M.V."/>
            <person name="Kaul R."/>
            <person name="Raymond C."/>
            <person name="Shimizu N."/>
            <person name="Kawasaki K."/>
            <person name="Minoshima S."/>
            <person name="Evans G.A."/>
            <person name="Athanasiou M."/>
            <person name="Schultz R."/>
            <person name="Roe B.A."/>
            <person name="Chen F."/>
            <person name="Pan H."/>
            <person name="Ramser J."/>
            <person name="Lehrach H."/>
            <person name="Reinhardt R."/>
            <person name="McCombie W.R."/>
            <person name="de la Bastide M."/>
            <person name="Dedhia N."/>
            <person name="Blocker H."/>
            <person name="Hornischer K."/>
            <person name="Nordsiek G."/>
            <person name="Agarwala R."/>
            <person name="Aravind L."/>
            <person name="Bailey J.A."/>
            <person name="Bateman A."/>
            <person name="Batzoglou S."/>
            <person name="Birney E."/>
            <person name="Bork P."/>
            <person name="Brown D.G."/>
            <person name="Burge C.B."/>
            <person name="Cerutti L."/>
            <person name="Chen H.C."/>
            <person name="Church D."/>
            <person name="Clamp M."/>
            <person name="Copley R.R."/>
            <person name="Doerks T."/>
            <person name="Eddy S.R."/>
            <person name="Eichler E.E."/>
            <person name="Furey T.S."/>
            <person name="Galagan J."/>
            <person name="Gilbert J.G."/>
            <person name="Harmon C."/>
            <person name="Hayashizaki Y."/>
            <person name="Haussler D."/>
            <person name="Hermjakob H."/>
            <person name="Hokamp K."/>
            <person name="Jang W."/>
            <person name="Johnson L.S."/>
            <person name="Jones T.A."/>
            <person name="Kasif S."/>
            <person name="Kaspryzk A."/>
            <person name="Kennedy S."/>
            <person name="Kent W.J."/>
            <person name="Kitts P."/>
            <person name="Koonin E.V."/>
            <person name="Korf I."/>
            <person name="Kulp D."/>
            <person name="Lancet D."/>
            <person name="Lowe T.M."/>
            <person name="McLysaght A."/>
            <person name="Mikkelsen T."/>
            <person name="Moran J.V."/>
            <person name="Mulder N."/>
            <person name="Pollara V.J."/>
            <person name="Ponting C.P."/>
            <person name="Schuler G."/>
            <person name="Schultz J."/>
            <person name="Slater G."/>
            <person name="Smit A.F."/>
            <person name="Stupka E."/>
            <person name="Szustakowski J."/>
            <person name="Thierry-Mieg D."/>
            <person name="Thierry-Mieg J."/>
            <person name="Wagner L."/>
            <person name="Wallis J."/>
            <person name="Wheeler R."/>
            <person name="Williams A."/>
            <person name="Wolf Y.I."/>
            <person name="Wolfe K.H."/>
            <person name="Yang S.P."/>
            <person name="Yeh R.F."/>
            <person name="Collins F."/>
            <person name="Guyer M.S."/>
            <person name="Peterson J."/>
            <person name="Felsenfeld A."/>
            <person name="Wetterstrand K.A."/>
            <person name="Patrinos A."/>
            <person name="Morgan M.J."/>
            <person name="de Jong P."/>
            <person name="Catanese J.J."/>
            <person name="Osoegawa K."/>
            <person name="Shizuya H."/>
            <person name="Choi S."/>
            <person name="Chen Y.J."/>
        </authorList>
    </citation>
    <scope>NUCLEOTIDE SEQUENCE [LARGE SCALE GENOMIC DNA]</scope>
</reference>
<dbReference type="Antibodypedia" id="30844">
    <property type="antibodies" value="58 antibodies from 17 providers"/>
</dbReference>
<dbReference type="Proteomes" id="UP000005640">
    <property type="component" value="Chromosome 10"/>
</dbReference>
<dbReference type="SMR" id="A0A087X0G0"/>
<name>A0A087X0G0_HUMAN</name>
<feature type="region of interest" description="Disordered" evidence="1">
    <location>
        <begin position="1"/>
        <end position="22"/>
    </location>
</feature>
<reference evidence="6" key="4">
    <citation type="journal article" date="2011" name="BMC Syst. Biol.">
        <title>Initial characterization of the human central proteome.</title>
        <authorList>
            <person name="Burkard T.R."/>
            <person name="Planyavsky M."/>
            <person name="Kaupe I."/>
            <person name="Breitwieser F.P."/>
            <person name="Burckstummer T."/>
            <person name="Bennett K.L."/>
            <person name="Superti-Furga G."/>
            <person name="Colinge J."/>
        </authorList>
    </citation>
    <scope>IDENTIFICATION BY MASS SPECTROMETRY [LARGE SCALE ANALYSIS]</scope>
</reference>
<reference evidence="2" key="5">
    <citation type="submission" date="2025-08" db="UniProtKB">
        <authorList>
            <consortium name="Ensembl"/>
        </authorList>
    </citation>
    <scope>IDENTIFICATION</scope>
</reference>
<keyword evidence="4 5" id="KW-1267">Proteomics identification</keyword>
<reference evidence="2" key="6">
    <citation type="submission" date="2025-09" db="UniProtKB">
        <authorList>
            <consortium name="Ensembl"/>
        </authorList>
    </citation>
    <scope>IDENTIFICATION</scope>
</reference>
<dbReference type="ChiTaRS" id="RRP12">
    <property type="organism name" value="human"/>
</dbReference>
<evidence type="ECO:0000313" key="2">
    <source>
        <dbReference type="Ensembl" id="ENSP00000483365.1"/>
    </source>
</evidence>
<dbReference type="OpenTargets" id="ENSG00000052749"/>
<dbReference type="ExpressionAtlas" id="A0A087X0G0">
    <property type="expression patterns" value="baseline and differential"/>
</dbReference>
<dbReference type="HGNC" id="HGNC:29100">
    <property type="gene designation" value="RRP12"/>
</dbReference>
<dbReference type="EMBL" id="AL355490">
    <property type="status" value="NOT_ANNOTATED_CDS"/>
    <property type="molecule type" value="Genomic_DNA"/>
</dbReference>
<dbReference type="UCSC" id="uc057vec.1">
    <property type="organism name" value="human"/>
</dbReference>
<dbReference type="Bgee" id="ENSG00000052749">
    <property type="expression patterns" value="Expressed in gastrocnemius and 151 other cell types or tissues"/>
</dbReference>
<dbReference type="VEuPathDB" id="HostDB:ENSG00000052749"/>
<evidence type="ECO:0007829" key="4">
    <source>
        <dbReference type="PeptideAtlas" id="A0A087X0G0"/>
    </source>
</evidence>
<dbReference type="OrthoDB" id="2192888at2759"/>
<evidence type="ECO:0007829" key="5">
    <source>
        <dbReference type="ProteomicsDB" id="A0A087X0G0"/>
    </source>
</evidence>
<evidence type="ECO:0007829" key="6">
    <source>
        <dbReference type="PubMed" id="21269460"/>
    </source>
</evidence>
<accession>A0A087X0G0</accession>
<evidence type="ECO:0000256" key="1">
    <source>
        <dbReference type="SAM" id="MobiDB-lite"/>
    </source>
</evidence>
<protein>
    <submittedName>
        <fullName evidence="2">Ribosomal RNA processing 12 homolog</fullName>
    </submittedName>
</protein>
<dbReference type="HOGENOM" id="CLU_2229188_0_0_1"/>